<keyword evidence="2" id="KW-1185">Reference proteome</keyword>
<reference evidence="1 2" key="1">
    <citation type="journal article" date="2018" name="Sci. Data">
        <title>The draft genome sequence of cork oak.</title>
        <authorList>
            <person name="Ramos A.M."/>
            <person name="Usie A."/>
            <person name="Barbosa P."/>
            <person name="Barros P.M."/>
            <person name="Capote T."/>
            <person name="Chaves I."/>
            <person name="Simoes F."/>
            <person name="Abreu I."/>
            <person name="Carrasquinho I."/>
            <person name="Faro C."/>
            <person name="Guimaraes J.B."/>
            <person name="Mendonca D."/>
            <person name="Nobrega F."/>
            <person name="Rodrigues L."/>
            <person name="Saibo N.J.M."/>
            <person name="Varela M.C."/>
            <person name="Egas C."/>
            <person name="Matos J."/>
            <person name="Miguel C.M."/>
            <person name="Oliveira M.M."/>
            <person name="Ricardo C.P."/>
            <person name="Goncalves S."/>
        </authorList>
    </citation>
    <scope>NUCLEOTIDE SEQUENCE [LARGE SCALE GENOMIC DNA]</scope>
    <source>
        <strain evidence="2">cv. HL8</strain>
    </source>
</reference>
<comment type="caution">
    <text evidence="1">The sequence shown here is derived from an EMBL/GenBank/DDBJ whole genome shotgun (WGS) entry which is preliminary data.</text>
</comment>
<dbReference type="AlphaFoldDB" id="A0AAW0JT16"/>
<evidence type="ECO:0000313" key="2">
    <source>
        <dbReference type="Proteomes" id="UP000237347"/>
    </source>
</evidence>
<gene>
    <name evidence="1" type="ORF">CFP56_028597</name>
</gene>
<organism evidence="1 2">
    <name type="scientific">Quercus suber</name>
    <name type="common">Cork oak</name>
    <dbReference type="NCBI Taxonomy" id="58331"/>
    <lineage>
        <taxon>Eukaryota</taxon>
        <taxon>Viridiplantae</taxon>
        <taxon>Streptophyta</taxon>
        <taxon>Embryophyta</taxon>
        <taxon>Tracheophyta</taxon>
        <taxon>Spermatophyta</taxon>
        <taxon>Magnoliopsida</taxon>
        <taxon>eudicotyledons</taxon>
        <taxon>Gunneridae</taxon>
        <taxon>Pentapetalae</taxon>
        <taxon>rosids</taxon>
        <taxon>fabids</taxon>
        <taxon>Fagales</taxon>
        <taxon>Fagaceae</taxon>
        <taxon>Quercus</taxon>
    </lineage>
</organism>
<evidence type="ECO:0000313" key="1">
    <source>
        <dbReference type="EMBL" id="KAK7829882.1"/>
    </source>
</evidence>
<accession>A0AAW0JT16</accession>
<protein>
    <submittedName>
        <fullName evidence="1">Uncharacterized protein</fullName>
    </submittedName>
</protein>
<dbReference type="EMBL" id="PKMF04000470">
    <property type="protein sequence ID" value="KAK7829882.1"/>
    <property type="molecule type" value="Genomic_DNA"/>
</dbReference>
<proteinExistence type="predicted"/>
<name>A0AAW0JT16_QUESU</name>
<dbReference type="Proteomes" id="UP000237347">
    <property type="component" value="Unassembled WGS sequence"/>
</dbReference>
<sequence length="61" mass="6650">MAAGSEVSDDAASWETVNDDEMDTLEKAQEGLACEGLKPFCAIYIHLSCKGLMTRQVRTVL</sequence>